<feature type="region of interest" description="Disordered" evidence="1">
    <location>
        <begin position="79"/>
        <end position="100"/>
    </location>
</feature>
<evidence type="ECO:0000313" key="3">
    <source>
        <dbReference type="Proteomes" id="UP001341840"/>
    </source>
</evidence>
<evidence type="ECO:0000313" key="2">
    <source>
        <dbReference type="EMBL" id="MED6108612.1"/>
    </source>
</evidence>
<protein>
    <submittedName>
        <fullName evidence="2">Uncharacterized protein</fullName>
    </submittedName>
</protein>
<feature type="region of interest" description="Disordered" evidence="1">
    <location>
        <begin position="1"/>
        <end position="21"/>
    </location>
</feature>
<accession>A0ABU6QAN8</accession>
<feature type="compositionally biased region" description="Basic and acidic residues" evidence="1">
    <location>
        <begin position="80"/>
        <end position="100"/>
    </location>
</feature>
<reference evidence="2 3" key="1">
    <citation type="journal article" date="2023" name="Plants (Basel)">
        <title>Bridging the Gap: Combining Genomics and Transcriptomics Approaches to Understand Stylosanthes scabra, an Orphan Legume from the Brazilian Caatinga.</title>
        <authorList>
            <person name="Ferreira-Neto J.R.C."/>
            <person name="da Silva M.D."/>
            <person name="Binneck E."/>
            <person name="de Melo N.F."/>
            <person name="da Silva R.H."/>
            <person name="de Melo A.L.T.M."/>
            <person name="Pandolfi V."/>
            <person name="Bustamante F.O."/>
            <person name="Brasileiro-Vidal A.C."/>
            <person name="Benko-Iseppon A.M."/>
        </authorList>
    </citation>
    <scope>NUCLEOTIDE SEQUENCE [LARGE SCALE GENOMIC DNA]</scope>
    <source>
        <tissue evidence="2">Leaves</tissue>
    </source>
</reference>
<feature type="compositionally biased region" description="Basic residues" evidence="1">
    <location>
        <begin position="134"/>
        <end position="152"/>
    </location>
</feature>
<dbReference type="EMBL" id="JASCZI010000095">
    <property type="protein sequence ID" value="MED6108612.1"/>
    <property type="molecule type" value="Genomic_DNA"/>
</dbReference>
<feature type="compositionally biased region" description="Basic and acidic residues" evidence="1">
    <location>
        <begin position="1"/>
        <end position="12"/>
    </location>
</feature>
<keyword evidence="3" id="KW-1185">Reference proteome</keyword>
<name>A0ABU6QAN8_9FABA</name>
<evidence type="ECO:0000256" key="1">
    <source>
        <dbReference type="SAM" id="MobiDB-lite"/>
    </source>
</evidence>
<proteinExistence type="predicted"/>
<organism evidence="2 3">
    <name type="scientific">Stylosanthes scabra</name>
    <dbReference type="NCBI Taxonomy" id="79078"/>
    <lineage>
        <taxon>Eukaryota</taxon>
        <taxon>Viridiplantae</taxon>
        <taxon>Streptophyta</taxon>
        <taxon>Embryophyta</taxon>
        <taxon>Tracheophyta</taxon>
        <taxon>Spermatophyta</taxon>
        <taxon>Magnoliopsida</taxon>
        <taxon>eudicotyledons</taxon>
        <taxon>Gunneridae</taxon>
        <taxon>Pentapetalae</taxon>
        <taxon>rosids</taxon>
        <taxon>fabids</taxon>
        <taxon>Fabales</taxon>
        <taxon>Fabaceae</taxon>
        <taxon>Papilionoideae</taxon>
        <taxon>50 kb inversion clade</taxon>
        <taxon>dalbergioids sensu lato</taxon>
        <taxon>Dalbergieae</taxon>
        <taxon>Pterocarpus clade</taxon>
        <taxon>Stylosanthes</taxon>
    </lineage>
</organism>
<gene>
    <name evidence="2" type="ORF">PIB30_025740</name>
</gene>
<comment type="caution">
    <text evidence="2">The sequence shown here is derived from an EMBL/GenBank/DDBJ whole genome shotgun (WGS) entry which is preliminary data.</text>
</comment>
<feature type="region of interest" description="Disordered" evidence="1">
    <location>
        <begin position="127"/>
        <end position="152"/>
    </location>
</feature>
<sequence>MENKSDRSKNESSEQTVTWNYGKKECGENNLSLLEDVGVESEGTMELSDPLATNKSVCSFEVGIGEVVKEVSHDMQILSKRKEKESNPMERGSKLVGGERRLVQTVENGLGVSDDEDFMSGLKELNEARELKRRETKKKEKARKSRPKKLKL</sequence>
<dbReference type="Proteomes" id="UP001341840">
    <property type="component" value="Unassembled WGS sequence"/>
</dbReference>